<evidence type="ECO:0000256" key="1">
    <source>
        <dbReference type="ARBA" id="ARBA00004906"/>
    </source>
</evidence>
<organism evidence="5 6">
    <name type="scientific">Datura stramonium</name>
    <name type="common">Jimsonweed</name>
    <name type="synonym">Common thornapple</name>
    <dbReference type="NCBI Taxonomy" id="4076"/>
    <lineage>
        <taxon>Eukaryota</taxon>
        <taxon>Viridiplantae</taxon>
        <taxon>Streptophyta</taxon>
        <taxon>Embryophyta</taxon>
        <taxon>Tracheophyta</taxon>
        <taxon>Spermatophyta</taxon>
        <taxon>Magnoliopsida</taxon>
        <taxon>eudicotyledons</taxon>
        <taxon>Gunneridae</taxon>
        <taxon>Pentapetalae</taxon>
        <taxon>asterids</taxon>
        <taxon>lamiids</taxon>
        <taxon>Solanales</taxon>
        <taxon>Solanaceae</taxon>
        <taxon>Solanoideae</taxon>
        <taxon>Datureae</taxon>
        <taxon>Datura</taxon>
    </lineage>
</organism>
<proteinExistence type="inferred from homology"/>
<keyword evidence="3" id="KW-0833">Ubl conjugation pathway</keyword>
<dbReference type="SUPFAM" id="SSF54695">
    <property type="entry name" value="POZ domain"/>
    <property type="match status" value="1"/>
</dbReference>
<dbReference type="Pfam" id="PF03931">
    <property type="entry name" value="Skp1_POZ"/>
    <property type="match status" value="1"/>
</dbReference>
<dbReference type="Gene3D" id="3.30.710.10">
    <property type="entry name" value="Potassium Channel Kv1.1, Chain A"/>
    <property type="match status" value="1"/>
</dbReference>
<keyword evidence="6" id="KW-1185">Reference proteome</keyword>
<gene>
    <name evidence="5" type="ORF">HAX54_020784</name>
</gene>
<accession>A0ABS8S665</accession>
<name>A0ABS8S665_DATST</name>
<evidence type="ECO:0000313" key="5">
    <source>
        <dbReference type="EMBL" id="MCD7453369.1"/>
    </source>
</evidence>
<dbReference type="InterPro" id="IPR011333">
    <property type="entry name" value="SKP1/BTB/POZ_sf"/>
</dbReference>
<sequence length="108" mass="12254">MDRQSETSTSSSVQYEYKLVDLVASDGRKLVMEESHAIQSLTLKSLMEDGSTEIPLPNVDYLTLSTIIGYLEKHGDQTDENVEEIKQFDKDFVKKSFNERFEVLSAAN</sequence>
<protein>
    <recommendedName>
        <fullName evidence="4">SKP1 component POZ domain-containing protein</fullName>
    </recommendedName>
</protein>
<dbReference type="Proteomes" id="UP000823775">
    <property type="component" value="Unassembled WGS sequence"/>
</dbReference>
<evidence type="ECO:0000256" key="3">
    <source>
        <dbReference type="ARBA" id="ARBA00022786"/>
    </source>
</evidence>
<dbReference type="InterPro" id="IPR016897">
    <property type="entry name" value="SKP1"/>
</dbReference>
<feature type="domain" description="SKP1 component POZ" evidence="4">
    <location>
        <begin position="19"/>
        <end position="74"/>
    </location>
</feature>
<dbReference type="SMART" id="SM00512">
    <property type="entry name" value="Skp1"/>
    <property type="match status" value="1"/>
</dbReference>
<comment type="pathway">
    <text evidence="1">Protein modification; protein ubiquitination.</text>
</comment>
<dbReference type="EMBL" id="JACEIK010000250">
    <property type="protein sequence ID" value="MCD7453369.1"/>
    <property type="molecule type" value="Genomic_DNA"/>
</dbReference>
<evidence type="ECO:0000259" key="4">
    <source>
        <dbReference type="Pfam" id="PF03931"/>
    </source>
</evidence>
<reference evidence="5 6" key="1">
    <citation type="journal article" date="2021" name="BMC Genomics">
        <title>Datura genome reveals duplications of psychoactive alkaloid biosynthetic genes and high mutation rate following tissue culture.</title>
        <authorList>
            <person name="Rajewski A."/>
            <person name="Carter-House D."/>
            <person name="Stajich J."/>
            <person name="Litt A."/>
        </authorList>
    </citation>
    <scope>NUCLEOTIDE SEQUENCE [LARGE SCALE GENOMIC DNA]</scope>
    <source>
        <strain evidence="5">AR-01</strain>
    </source>
</reference>
<comment type="similarity">
    <text evidence="2">Belongs to the SKP1 family.</text>
</comment>
<comment type="caution">
    <text evidence="5">The sequence shown here is derived from an EMBL/GenBank/DDBJ whole genome shotgun (WGS) entry which is preliminary data.</text>
</comment>
<dbReference type="InterPro" id="IPR001232">
    <property type="entry name" value="SKP1-like"/>
</dbReference>
<dbReference type="PANTHER" id="PTHR11165">
    <property type="entry name" value="SKP1"/>
    <property type="match status" value="1"/>
</dbReference>
<evidence type="ECO:0000256" key="2">
    <source>
        <dbReference type="ARBA" id="ARBA00009993"/>
    </source>
</evidence>
<dbReference type="InterPro" id="IPR016073">
    <property type="entry name" value="Skp1_comp_POZ"/>
</dbReference>
<evidence type="ECO:0000313" key="6">
    <source>
        <dbReference type="Proteomes" id="UP000823775"/>
    </source>
</evidence>